<dbReference type="KEGG" id="otm:OSB_08830"/>
<gene>
    <name evidence="1" type="ORF">OSB_08830</name>
</gene>
<keyword evidence="2" id="KW-1185">Reference proteome</keyword>
<dbReference type="AlphaFoldDB" id="A0A0K0Y3I7"/>
<accession>A0A0K0Y3I7</accession>
<evidence type="ECO:0000313" key="1">
    <source>
        <dbReference type="EMBL" id="AKS45442.1"/>
    </source>
</evidence>
<protein>
    <submittedName>
        <fullName evidence="1">Uncharacterized protein</fullName>
    </submittedName>
</protein>
<dbReference type="Pfam" id="PF11150">
    <property type="entry name" value="DUF2927"/>
    <property type="match status" value="1"/>
</dbReference>
<dbReference type="EMBL" id="CP012160">
    <property type="protein sequence ID" value="AKS45442.1"/>
    <property type="molecule type" value="Genomic_DNA"/>
</dbReference>
<evidence type="ECO:0000313" key="2">
    <source>
        <dbReference type="Proteomes" id="UP000067444"/>
    </source>
</evidence>
<dbReference type="STRING" id="1458307.OSB_08830"/>
<dbReference type="InterPro" id="IPR021323">
    <property type="entry name" value="DUF2927"/>
</dbReference>
<reference evidence="1 2" key="1">
    <citation type="journal article" date="2015" name="Genome Announc.">
        <title>Closed Genome Sequence of Octadecabacter temperatus SB1, the First Mesophilic Species of the Genus Octadecabacter.</title>
        <authorList>
            <person name="Voget S."/>
            <person name="Billerbeck S."/>
            <person name="Simon M."/>
            <person name="Daniel R."/>
        </authorList>
    </citation>
    <scope>NUCLEOTIDE SEQUENCE [LARGE SCALE GENOMIC DNA]</scope>
    <source>
        <strain evidence="1 2">SB1</strain>
    </source>
</reference>
<dbReference type="RefSeq" id="WP_234967346.1">
    <property type="nucleotide sequence ID" value="NZ_CP012160.1"/>
</dbReference>
<proteinExistence type="predicted"/>
<sequence length="329" mass="36163">MTANTGGIFKTAVGLLALLSLAACDPADSIETSVTPEIRPAVTPEPLPLPPIELRPVDERSATSIELATHFRRVENDLRTRGLLRTDGGGPDTTFTDTMLARNFVRIALFDEFVMTPTGLRAQPTISRLRRWEKPVNFTVQFGATVPEDQRLEDSQNVRNYVSRLARVSGQPMSMNDTDPNFHVLILNEDDRLGFEGELRALVPGIDDSSVRAFLDVPRDTLCLVLAFSQDGKPQYSQAVALIRGEHPDLMRLSCIHEELAQGLGLANDSPQARPSIFNDDEEFGLLTTHDELLLKMLYDDRLQTGMAAAEAAPIARVIATELTNSGPS</sequence>
<dbReference type="PATRIC" id="fig|1458307.3.peg.894"/>
<name>A0A0K0Y3I7_9RHOB</name>
<dbReference type="Proteomes" id="UP000067444">
    <property type="component" value="Chromosome"/>
</dbReference>
<organism evidence="1 2">
    <name type="scientific">Octadecabacter temperatus</name>
    <dbReference type="NCBI Taxonomy" id="1458307"/>
    <lineage>
        <taxon>Bacteria</taxon>
        <taxon>Pseudomonadati</taxon>
        <taxon>Pseudomonadota</taxon>
        <taxon>Alphaproteobacteria</taxon>
        <taxon>Rhodobacterales</taxon>
        <taxon>Roseobacteraceae</taxon>
        <taxon>Octadecabacter</taxon>
    </lineage>
</organism>